<dbReference type="PANTHER" id="PTHR21597">
    <property type="entry name" value="THO2 PROTEIN"/>
    <property type="match status" value="1"/>
</dbReference>
<reference evidence="2" key="1">
    <citation type="submission" date="2021-01" db="EMBL/GenBank/DDBJ databases">
        <authorList>
            <person name="Corre E."/>
            <person name="Pelletier E."/>
            <person name="Niang G."/>
            <person name="Scheremetjew M."/>
            <person name="Finn R."/>
            <person name="Kale V."/>
            <person name="Holt S."/>
            <person name="Cochrane G."/>
            <person name="Meng A."/>
            <person name="Brown T."/>
            <person name="Cohen L."/>
        </authorList>
    </citation>
    <scope>NUCLEOTIDE SEQUENCE</scope>
    <source>
        <strain evidence="2">CCMP722</strain>
    </source>
</reference>
<dbReference type="AlphaFoldDB" id="A0A7S0WJN8"/>
<dbReference type="GO" id="GO:0000445">
    <property type="term" value="C:THO complex part of transcription export complex"/>
    <property type="evidence" value="ECO:0007669"/>
    <property type="project" value="TreeGrafter"/>
</dbReference>
<sequence>MLVVFPCSFESQPTNTAFLKLMPLLSGLSIAHILGFKLQYYQKAAAQPTPPSLYRLAAVLIAHKWVELDDPYPHLAPEDPAAFAERAAAIAVRMEATKRIGAINLAATSLNPDEKSPDEEAPEVVALTDSFDNAEQKENQKLSLVLGLLEAGARGEAQGLPERLAPLDTADLIDMEGGATSSTFGRCRRWRA</sequence>
<dbReference type="GO" id="GO:0006397">
    <property type="term" value="P:mRNA processing"/>
    <property type="evidence" value="ECO:0007669"/>
    <property type="project" value="InterPro"/>
</dbReference>
<dbReference type="GO" id="GO:0003729">
    <property type="term" value="F:mRNA binding"/>
    <property type="evidence" value="ECO:0007669"/>
    <property type="project" value="TreeGrafter"/>
</dbReference>
<proteinExistence type="predicted"/>
<organism evidence="2">
    <name type="scientific">Pyramimonas obovata</name>
    <dbReference type="NCBI Taxonomy" id="1411642"/>
    <lineage>
        <taxon>Eukaryota</taxon>
        <taxon>Viridiplantae</taxon>
        <taxon>Chlorophyta</taxon>
        <taxon>Pyramimonadophyceae</taxon>
        <taxon>Pyramimonadales</taxon>
        <taxon>Pyramimonadaceae</taxon>
        <taxon>Pyramimonas</taxon>
        <taxon>Pyramimonas incertae sedis</taxon>
    </lineage>
</organism>
<dbReference type="GO" id="GO:0006406">
    <property type="term" value="P:mRNA export from nucleus"/>
    <property type="evidence" value="ECO:0007669"/>
    <property type="project" value="InterPro"/>
</dbReference>
<dbReference type="InterPro" id="IPR032302">
    <property type="entry name" value="THOC2_N"/>
</dbReference>
<evidence type="ECO:0000259" key="1">
    <source>
        <dbReference type="Pfam" id="PF16134"/>
    </source>
</evidence>
<dbReference type="EMBL" id="HBFA01019590">
    <property type="protein sequence ID" value="CAD8669501.1"/>
    <property type="molecule type" value="Transcribed_RNA"/>
</dbReference>
<feature type="domain" description="THO complex subunit 2 N-terminal" evidence="1">
    <location>
        <begin position="29"/>
        <end position="154"/>
    </location>
</feature>
<protein>
    <recommendedName>
        <fullName evidence="1">THO complex subunit 2 N-terminal domain-containing protein</fullName>
    </recommendedName>
</protein>
<accession>A0A7S0WJN8</accession>
<gene>
    <name evidence="2" type="ORF">POBO1169_LOCUS10025</name>
</gene>
<dbReference type="PANTHER" id="PTHR21597:SF0">
    <property type="entry name" value="THO COMPLEX SUBUNIT 2"/>
    <property type="match status" value="1"/>
</dbReference>
<name>A0A7S0WJN8_9CHLO</name>
<evidence type="ECO:0000313" key="2">
    <source>
        <dbReference type="EMBL" id="CAD8669501.1"/>
    </source>
</evidence>
<dbReference type="Pfam" id="PF16134">
    <property type="entry name" value="THOC2_N"/>
    <property type="match status" value="1"/>
</dbReference>
<dbReference type="InterPro" id="IPR040007">
    <property type="entry name" value="Tho2"/>
</dbReference>